<dbReference type="Gene3D" id="1.25.40.20">
    <property type="entry name" value="Ankyrin repeat-containing domain"/>
    <property type="match status" value="1"/>
</dbReference>
<sequence>MSELSRESVISFLTGQGGRVPNQQLVEHFRPLLTQPPSSEARSAARQLFKDIVNEVASVRAEDGVKYVCLRKKYRRTAEKAGETPPSTAEGGAEEGDTAEAGTGEENRPGTGETTPGTGEENRPEPGTGEEKEPGTGEEKEPGTGEEKEPGTGEENRPEAGTGDEERPPEPCEGVYPDSSPGEESPQAVLPRISVTEDPEAGEKTPKKADLCPVRRGAGGVLLRAGLRDSDSSSVHSSSSVSGNEEEEGGGSVSLEPLEHAWMLSSCRARWDGLQELLMAEPGLVTRRDFITGFSCLHWAAKHGQHELLAALLTHARHHRLPININGRASGGYTPLHLAAMHGHLDVIKLLVGAYDADVDVRDYSGRKAWQYLSPDTARDVQALIGAMPRPGEDDEEDGSSSGLGRWRLSKVLPSQLIVHRLAQLPEDEQDGGGRYRADISRKGSGGSRGKPRLNRIRFRTQIIHSNLTARDPEEDDDRALKSPIRHRPKSNVFG</sequence>
<reference evidence="7" key="1">
    <citation type="submission" date="2023-05" db="EMBL/GenBank/DDBJ databases">
        <authorList>
            <person name="Stuckert A."/>
        </authorList>
    </citation>
    <scope>NUCLEOTIDE SEQUENCE</scope>
</reference>
<feature type="repeat" description="ANK" evidence="4">
    <location>
        <begin position="331"/>
        <end position="352"/>
    </location>
</feature>
<dbReference type="EMBL" id="CATNWA010006022">
    <property type="protein sequence ID" value="CAI9551256.1"/>
    <property type="molecule type" value="Genomic_DNA"/>
</dbReference>
<organism evidence="7 8">
    <name type="scientific">Staurois parvus</name>
    <dbReference type="NCBI Taxonomy" id="386267"/>
    <lineage>
        <taxon>Eukaryota</taxon>
        <taxon>Metazoa</taxon>
        <taxon>Chordata</taxon>
        <taxon>Craniata</taxon>
        <taxon>Vertebrata</taxon>
        <taxon>Euteleostomi</taxon>
        <taxon>Amphibia</taxon>
        <taxon>Batrachia</taxon>
        <taxon>Anura</taxon>
        <taxon>Neobatrachia</taxon>
        <taxon>Ranoidea</taxon>
        <taxon>Ranidae</taxon>
        <taxon>Staurois</taxon>
    </lineage>
</organism>
<evidence type="ECO:0000259" key="6">
    <source>
        <dbReference type="Pfam" id="PF25877"/>
    </source>
</evidence>
<comment type="caution">
    <text evidence="7">The sequence shown here is derived from an EMBL/GenBank/DDBJ whole genome shotgun (WGS) entry which is preliminary data.</text>
</comment>
<dbReference type="PROSITE" id="PS50297">
    <property type="entry name" value="ANK_REP_REGION"/>
    <property type="match status" value="1"/>
</dbReference>
<proteinExistence type="inferred from homology"/>
<accession>A0ABN9BUT4</accession>
<evidence type="ECO:0000256" key="5">
    <source>
        <dbReference type="SAM" id="MobiDB-lite"/>
    </source>
</evidence>
<dbReference type="SMART" id="SM00248">
    <property type="entry name" value="ANK"/>
    <property type="match status" value="2"/>
</dbReference>
<dbReference type="PROSITE" id="PS50088">
    <property type="entry name" value="ANK_REPEAT"/>
    <property type="match status" value="1"/>
</dbReference>
<keyword evidence="8" id="KW-1185">Reference proteome</keyword>
<evidence type="ECO:0000313" key="8">
    <source>
        <dbReference type="Proteomes" id="UP001162483"/>
    </source>
</evidence>
<feature type="compositionally biased region" description="Basic residues" evidence="5">
    <location>
        <begin position="484"/>
        <end position="495"/>
    </location>
</feature>
<gene>
    <name evidence="7" type="ORF">SPARVUS_LOCUS3710197</name>
</gene>
<feature type="compositionally biased region" description="Basic and acidic residues" evidence="5">
    <location>
        <begin position="432"/>
        <end position="442"/>
    </location>
</feature>
<feature type="compositionally biased region" description="Basic and acidic residues" evidence="5">
    <location>
        <begin position="120"/>
        <end position="170"/>
    </location>
</feature>
<dbReference type="Proteomes" id="UP001162483">
    <property type="component" value="Unassembled WGS sequence"/>
</dbReference>
<evidence type="ECO:0000256" key="4">
    <source>
        <dbReference type="PROSITE-ProRule" id="PRU00023"/>
    </source>
</evidence>
<dbReference type="InterPro" id="IPR002110">
    <property type="entry name" value="Ankyrin_rpt"/>
</dbReference>
<keyword evidence="1" id="KW-0677">Repeat</keyword>
<feature type="region of interest" description="Disordered" evidence="5">
    <location>
        <begin position="224"/>
        <end position="252"/>
    </location>
</feature>
<name>A0ABN9BUT4_9NEOB</name>
<evidence type="ECO:0000256" key="3">
    <source>
        <dbReference type="ARBA" id="ARBA00038122"/>
    </source>
</evidence>
<dbReference type="PANTHER" id="PTHR14491">
    <property type="entry name" value="SOSONDOWAH, ISOFORM G"/>
    <property type="match status" value="1"/>
</dbReference>
<dbReference type="InterPro" id="IPR036770">
    <property type="entry name" value="Ankyrin_rpt-contain_sf"/>
</dbReference>
<evidence type="ECO:0000256" key="1">
    <source>
        <dbReference type="ARBA" id="ARBA00022737"/>
    </source>
</evidence>
<comment type="similarity">
    <text evidence="3">Belongs to the SOWAH family.</text>
</comment>
<evidence type="ECO:0000313" key="7">
    <source>
        <dbReference type="EMBL" id="CAI9551256.1"/>
    </source>
</evidence>
<dbReference type="PANTHER" id="PTHR14491:SF4">
    <property type="entry name" value="ANKYRIN REPEAT DOMAIN-CONTAINING PROTEIN SOWAHC"/>
    <property type="match status" value="1"/>
</dbReference>
<dbReference type="Pfam" id="PF25877">
    <property type="entry name" value="WHD_SOWAH"/>
    <property type="match status" value="1"/>
</dbReference>
<feature type="domain" description="SOWAHA-C winged helix-turn-helix" evidence="6">
    <location>
        <begin position="3"/>
        <end position="87"/>
    </location>
</feature>
<keyword evidence="2 4" id="KW-0040">ANK repeat</keyword>
<feature type="compositionally biased region" description="Low complexity" evidence="5">
    <location>
        <begin position="232"/>
        <end position="243"/>
    </location>
</feature>
<dbReference type="InterPro" id="IPR058889">
    <property type="entry name" value="WHD_SOWAHA-C"/>
</dbReference>
<feature type="compositionally biased region" description="Basic residues" evidence="5">
    <location>
        <begin position="450"/>
        <end position="459"/>
    </location>
</feature>
<feature type="region of interest" description="Disordered" evidence="5">
    <location>
        <begin position="424"/>
        <end position="495"/>
    </location>
</feature>
<feature type="compositionally biased region" description="Low complexity" evidence="5">
    <location>
        <begin position="99"/>
        <end position="119"/>
    </location>
</feature>
<dbReference type="Pfam" id="PF12796">
    <property type="entry name" value="Ank_2"/>
    <property type="match status" value="1"/>
</dbReference>
<feature type="region of interest" description="Disordered" evidence="5">
    <location>
        <begin position="75"/>
        <end position="188"/>
    </location>
</feature>
<protein>
    <recommendedName>
        <fullName evidence="6">SOWAHA-C winged helix-turn-helix domain-containing protein</fullName>
    </recommendedName>
</protein>
<evidence type="ECO:0000256" key="2">
    <source>
        <dbReference type="ARBA" id="ARBA00023043"/>
    </source>
</evidence>
<dbReference type="SUPFAM" id="SSF48403">
    <property type="entry name" value="Ankyrin repeat"/>
    <property type="match status" value="1"/>
</dbReference>